<protein>
    <submittedName>
        <fullName evidence="1">7280_t:CDS:1</fullName>
    </submittedName>
</protein>
<keyword evidence="2" id="KW-1185">Reference proteome</keyword>
<accession>A0ACA9KCE6</accession>
<gene>
    <name evidence="1" type="ORF">DHETER_LOCUS1496</name>
</gene>
<feature type="non-terminal residue" evidence="1">
    <location>
        <position position="1"/>
    </location>
</feature>
<evidence type="ECO:0000313" key="1">
    <source>
        <dbReference type="EMBL" id="CAG8465958.1"/>
    </source>
</evidence>
<name>A0ACA9KCE6_9GLOM</name>
<comment type="caution">
    <text evidence="1">The sequence shown here is derived from an EMBL/GenBank/DDBJ whole genome shotgun (WGS) entry which is preliminary data.</text>
</comment>
<reference evidence="1" key="1">
    <citation type="submission" date="2021-06" db="EMBL/GenBank/DDBJ databases">
        <authorList>
            <person name="Kallberg Y."/>
            <person name="Tangrot J."/>
            <person name="Rosling A."/>
        </authorList>
    </citation>
    <scope>NUCLEOTIDE SEQUENCE</scope>
    <source>
        <strain evidence="1">IL203A</strain>
    </source>
</reference>
<evidence type="ECO:0000313" key="2">
    <source>
        <dbReference type="Proteomes" id="UP000789702"/>
    </source>
</evidence>
<dbReference type="EMBL" id="CAJVPU010000906">
    <property type="protein sequence ID" value="CAG8465958.1"/>
    <property type="molecule type" value="Genomic_DNA"/>
</dbReference>
<dbReference type="Proteomes" id="UP000789702">
    <property type="component" value="Unassembled WGS sequence"/>
</dbReference>
<proteinExistence type="predicted"/>
<sequence>FYKNFNNHNVPIGYFGPYAGLQQFSRIGTCTRIKCPNMQIFDNKEEKKKKKDPN</sequence>
<organism evidence="1 2">
    <name type="scientific">Dentiscutata heterogama</name>
    <dbReference type="NCBI Taxonomy" id="1316150"/>
    <lineage>
        <taxon>Eukaryota</taxon>
        <taxon>Fungi</taxon>
        <taxon>Fungi incertae sedis</taxon>
        <taxon>Mucoromycota</taxon>
        <taxon>Glomeromycotina</taxon>
        <taxon>Glomeromycetes</taxon>
        <taxon>Diversisporales</taxon>
        <taxon>Gigasporaceae</taxon>
        <taxon>Dentiscutata</taxon>
    </lineage>
</organism>